<name>A0ABS7KWV0_CLOSR</name>
<comment type="caution">
    <text evidence="2">The sequence shown here is derived from an EMBL/GenBank/DDBJ whole genome shotgun (WGS) entry which is preliminary data.</text>
</comment>
<keyword evidence="1" id="KW-0812">Transmembrane</keyword>
<protein>
    <submittedName>
        <fullName evidence="2">YtxH domain-containing protein</fullName>
    </submittedName>
</protein>
<reference evidence="2 3" key="1">
    <citation type="journal article" date="2021" name="Cell Host Microbe">
        <title>in vivo commensal control of Clostridioides difficile virulence.</title>
        <authorList>
            <person name="Girinathan B.P."/>
            <person name="Dibenedetto N."/>
            <person name="Worley J.N."/>
            <person name="Peltier J."/>
            <person name="Arrieta-Ortiz M.L."/>
            <person name="Rupa Christinal Immanuel S."/>
            <person name="Lavin R."/>
            <person name="Delaney M.L."/>
            <person name="Cummins C."/>
            <person name="Hoffmann M."/>
            <person name="Luo Y."/>
            <person name="Gonzalez-Escalona N."/>
            <person name="Allard M."/>
            <person name="Onderdonk A.B."/>
            <person name="Gerber G.K."/>
            <person name="Sonenshein A.L."/>
            <person name="Baliga N."/>
            <person name="Dupuy B."/>
            <person name="Bry L."/>
        </authorList>
    </citation>
    <scope>NUCLEOTIDE SEQUENCE [LARGE SCALE GENOMIC DNA]</scope>
    <source>
        <strain evidence="2 3">DSM 599</strain>
    </source>
</reference>
<keyword evidence="1" id="KW-1133">Transmembrane helix</keyword>
<organism evidence="2 3">
    <name type="scientific">Clostridium sardiniense</name>
    <name type="common">Clostridium absonum</name>
    <dbReference type="NCBI Taxonomy" id="29369"/>
    <lineage>
        <taxon>Bacteria</taxon>
        <taxon>Bacillati</taxon>
        <taxon>Bacillota</taxon>
        <taxon>Clostridia</taxon>
        <taxon>Eubacteriales</taxon>
        <taxon>Clostridiaceae</taxon>
        <taxon>Clostridium</taxon>
    </lineage>
</organism>
<keyword evidence="3" id="KW-1185">Reference proteome</keyword>
<evidence type="ECO:0000313" key="3">
    <source>
        <dbReference type="Proteomes" id="UP001299068"/>
    </source>
</evidence>
<accession>A0ABS7KWV0</accession>
<feature type="transmembrane region" description="Helical" evidence="1">
    <location>
        <begin position="6"/>
        <end position="26"/>
    </location>
</feature>
<dbReference type="RefSeq" id="WP_204594770.1">
    <property type="nucleotide sequence ID" value="NZ_JAFBDA010000007.1"/>
</dbReference>
<evidence type="ECO:0000256" key="1">
    <source>
        <dbReference type="SAM" id="Phobius"/>
    </source>
</evidence>
<sequence>MGRLIRGMAAGAVIGTAVSMMIMPQIDRRTRRTMRRAGRRMMHAARVDNMMSMIR</sequence>
<dbReference type="EMBL" id="JAIKTU010000005">
    <property type="protein sequence ID" value="MBY0755286.1"/>
    <property type="molecule type" value="Genomic_DNA"/>
</dbReference>
<evidence type="ECO:0000313" key="2">
    <source>
        <dbReference type="EMBL" id="MBY0755286.1"/>
    </source>
</evidence>
<gene>
    <name evidence="2" type="ORF">K5V21_07435</name>
</gene>
<proteinExistence type="predicted"/>
<dbReference type="Proteomes" id="UP001299068">
    <property type="component" value="Unassembled WGS sequence"/>
</dbReference>
<keyword evidence="1" id="KW-0472">Membrane</keyword>